<dbReference type="InterPro" id="IPR011053">
    <property type="entry name" value="Single_hybrid_motif"/>
</dbReference>
<dbReference type="AlphaFoldDB" id="A0A1G9AV58"/>
<reference evidence="3 4" key="1">
    <citation type="submission" date="2016-10" db="EMBL/GenBank/DDBJ databases">
        <authorList>
            <person name="de Groot N.N."/>
        </authorList>
    </citation>
    <scope>NUCLEOTIDE SEQUENCE [LARGE SCALE GENOMIC DNA]</scope>
    <source>
        <strain evidence="3 4">DSM 25186</strain>
    </source>
</reference>
<sequence length="455" mass="51270">MLNLSKERVNDPLAQYELQTMNTLHTPRVGRVLAYWIIGIFSLLIICLFLPWQQNITGTGQITALTPQDRPQMVPAVIAGRILEWKVREGQFVEAGDTLLQLGEVKTEYFDPALLTRTAEQLDAKQEAIAATREQIEAMNVNLNALQQGLDISLEKARNKVTQVRLKVVSDSTDLENERVQYAIAQRQFNGYDSLYRKGLVSLTAYESRRQKLQETAAKVVSQENKLLETRQELINARLQLTSLQAEYRDKISKTVAERAAKEVYLAGAQAEYSKLRNYYANLEIRRDQYFVTAPQTGYVVRALKTGVGETLKEGDPVVTIMPDQPDVAAEIYVRPMDVPLLHIGNPVRLEFDGWPALQFSGWPSVAVGTFGGRVAVIDYVNSANGKYRVLVTPDPNEEPWPAQLRQGSGVYGWAMLNEVPIWYELWRQLNGFPPSLENMPDAKTAAVEKTPTEK</sequence>
<name>A0A1G9AV58_9BACT</name>
<dbReference type="Proteomes" id="UP000198510">
    <property type="component" value="Unassembled WGS sequence"/>
</dbReference>
<keyword evidence="1" id="KW-0175">Coiled coil</keyword>
<evidence type="ECO:0000256" key="1">
    <source>
        <dbReference type="SAM" id="Coils"/>
    </source>
</evidence>
<dbReference type="OrthoDB" id="9760528at2"/>
<dbReference type="EMBL" id="FNFO01000002">
    <property type="protein sequence ID" value="SDK31162.1"/>
    <property type="molecule type" value="Genomic_DNA"/>
</dbReference>
<keyword evidence="2" id="KW-1133">Transmembrane helix</keyword>
<dbReference type="PRINTS" id="PR01490">
    <property type="entry name" value="RTXTOXIND"/>
</dbReference>
<proteinExistence type="predicted"/>
<dbReference type="STRING" id="1075417.SAMN05421823_102419"/>
<evidence type="ECO:0000256" key="2">
    <source>
        <dbReference type="SAM" id="Phobius"/>
    </source>
</evidence>
<keyword evidence="2" id="KW-0812">Transmembrane</keyword>
<keyword evidence="4" id="KW-1185">Reference proteome</keyword>
<feature type="transmembrane region" description="Helical" evidence="2">
    <location>
        <begin position="32"/>
        <end position="52"/>
    </location>
</feature>
<feature type="coiled-coil region" evidence="1">
    <location>
        <begin position="203"/>
        <end position="286"/>
    </location>
</feature>
<gene>
    <name evidence="3" type="ORF">SAMN05421823_102419</name>
</gene>
<keyword evidence="2" id="KW-0472">Membrane</keyword>
<dbReference type="SUPFAM" id="SSF51230">
    <property type="entry name" value="Single hybrid motif"/>
    <property type="match status" value="1"/>
</dbReference>
<dbReference type="Gene3D" id="2.40.50.100">
    <property type="match status" value="1"/>
</dbReference>
<evidence type="ECO:0000313" key="3">
    <source>
        <dbReference type="EMBL" id="SDK31162.1"/>
    </source>
</evidence>
<evidence type="ECO:0000313" key="4">
    <source>
        <dbReference type="Proteomes" id="UP000198510"/>
    </source>
</evidence>
<protein>
    <submittedName>
        <fullName evidence="3">Multidrug resistance efflux pump</fullName>
    </submittedName>
</protein>
<organism evidence="3 4">
    <name type="scientific">Catalinimonas alkaloidigena</name>
    <dbReference type="NCBI Taxonomy" id="1075417"/>
    <lineage>
        <taxon>Bacteria</taxon>
        <taxon>Pseudomonadati</taxon>
        <taxon>Bacteroidota</taxon>
        <taxon>Cytophagia</taxon>
        <taxon>Cytophagales</taxon>
        <taxon>Catalimonadaceae</taxon>
        <taxon>Catalinimonas</taxon>
    </lineage>
</organism>
<dbReference type="PANTHER" id="PTHR30386:SF18">
    <property type="entry name" value="INNER MEMBRANE PROTEIN YIAV-RELATED"/>
    <property type="match status" value="1"/>
</dbReference>
<dbReference type="RefSeq" id="WP_089680055.1">
    <property type="nucleotide sequence ID" value="NZ_FNFO01000002.1"/>
</dbReference>
<accession>A0A1G9AV58</accession>
<dbReference type="PANTHER" id="PTHR30386">
    <property type="entry name" value="MEMBRANE FUSION SUBUNIT OF EMRAB-TOLC MULTIDRUG EFFLUX PUMP"/>
    <property type="match status" value="1"/>
</dbReference>
<dbReference type="InterPro" id="IPR050739">
    <property type="entry name" value="MFP"/>
</dbReference>
<feature type="coiled-coil region" evidence="1">
    <location>
        <begin position="115"/>
        <end position="149"/>
    </location>
</feature>